<keyword evidence="2" id="KW-1185">Reference proteome</keyword>
<evidence type="ECO:0000313" key="1">
    <source>
        <dbReference type="EMBL" id="CAJ1497712.1"/>
    </source>
</evidence>
<dbReference type="Gene3D" id="2.130.10.10">
    <property type="entry name" value="YVTN repeat-like/Quinoprotein amine dehydrogenase"/>
    <property type="match status" value="2"/>
</dbReference>
<evidence type="ECO:0000313" key="2">
    <source>
        <dbReference type="Proteomes" id="UP001190465"/>
    </source>
</evidence>
<organism evidence="1 2">
    <name type="scientific">[Mycobacterium] burgundiense</name>
    <dbReference type="NCBI Taxonomy" id="3064286"/>
    <lineage>
        <taxon>Bacteria</taxon>
        <taxon>Bacillati</taxon>
        <taxon>Actinomycetota</taxon>
        <taxon>Actinomycetes</taxon>
        <taxon>Mycobacteriales</taxon>
        <taxon>Mycobacteriaceae</taxon>
        <taxon>Mycolicibacterium</taxon>
    </lineage>
</organism>
<dbReference type="InterPro" id="IPR011048">
    <property type="entry name" value="Haem_d1_sf"/>
</dbReference>
<evidence type="ECO:0008006" key="3">
    <source>
        <dbReference type="Google" id="ProtNLM"/>
    </source>
</evidence>
<dbReference type="SUPFAM" id="SSF51004">
    <property type="entry name" value="C-terminal (heme d1) domain of cytochrome cd1-nitrite reductase"/>
    <property type="match status" value="1"/>
</dbReference>
<protein>
    <recommendedName>
        <fullName evidence="3">YncE family protein</fullName>
    </recommendedName>
</protein>
<dbReference type="Proteomes" id="UP001190465">
    <property type="component" value="Chromosome"/>
</dbReference>
<dbReference type="PANTHER" id="PTHR47197">
    <property type="entry name" value="PROTEIN NIRF"/>
    <property type="match status" value="1"/>
</dbReference>
<dbReference type="InterPro" id="IPR051200">
    <property type="entry name" value="Host-pathogen_enzymatic-act"/>
</dbReference>
<dbReference type="RefSeq" id="WP_308481258.1">
    <property type="nucleotide sequence ID" value="NZ_OY726397.1"/>
</dbReference>
<proteinExistence type="predicted"/>
<dbReference type="InterPro" id="IPR015943">
    <property type="entry name" value="WD40/YVTN_repeat-like_dom_sf"/>
</dbReference>
<dbReference type="EMBL" id="OY726397">
    <property type="protein sequence ID" value="CAJ1497712.1"/>
    <property type="molecule type" value="Genomic_DNA"/>
</dbReference>
<name>A0ABM9LER6_9MYCO</name>
<reference evidence="1 2" key="1">
    <citation type="submission" date="2023-08" db="EMBL/GenBank/DDBJ databases">
        <authorList>
            <person name="Folkvardsen B D."/>
            <person name="Norman A."/>
        </authorList>
    </citation>
    <scope>NUCLEOTIDE SEQUENCE [LARGE SCALE GENOMIC DNA]</scope>
    <source>
        <strain evidence="1 2">Mu0053</strain>
    </source>
</reference>
<accession>A0ABM9LER6</accession>
<sequence length="356" mass="36681">MTHAVDGAALAARADVGIAPVALHASLAQDAPGFIPARAVTVTRGAITALAELDGCLLTANYGADTVSVRAAQTLGQVTAVDDIYEPTAIVTAGRRAYVASVEPAYDTVTVLERAAVVARIPVRGTVRDLAVSPDARRVYALQADDAAMSLGVIDTETHDVRTVDLTVGPHTVPTALDVAPTGNVVYVAAVDDATGVVLAVRDGRVIGAGPIPSMVRDIVVSRDGRTIFAVSDDDEFGGVVDLLDAETLQITGTIELGAPVGQVSVSADGERAYIVNGSCITVLCTATRRLIDRIETGVDPVTAVESLDGSLLFVADNEGRVASLTVNVTTNKALAQILDADVIDLPMHELEAAAV</sequence>
<gene>
    <name evidence="1" type="ORF">MU0053_000977</name>
</gene>
<dbReference type="PANTHER" id="PTHR47197:SF3">
    <property type="entry name" value="DIHYDRO-HEME D1 DEHYDROGENASE"/>
    <property type="match status" value="1"/>
</dbReference>